<protein>
    <submittedName>
        <fullName evidence="2">Phosphotransferase</fullName>
    </submittedName>
</protein>
<dbReference type="InterPro" id="IPR011009">
    <property type="entry name" value="Kinase-like_dom_sf"/>
</dbReference>
<dbReference type="EMBL" id="JAOPKB010000016">
    <property type="protein sequence ID" value="MCU4975189.1"/>
    <property type="molecule type" value="Genomic_DNA"/>
</dbReference>
<sequence length="358" mass="40412">MTDEPSPSADVPDELVYEMVRHLEPSWDVQSIDRASHGTDFVAFLEVGTPEGVRTVVLKASTAEWVEPETARAEPRMLALVGRETTIPVPAVFGYCDDHDTLPAPFYLMEYVDGENYEGNPHSLSDTVREQICREAGRNLAQLHTLGSLESVGRLGVQNGELTVLDTEESPRYDEFHDWLLASYEDTLESLTSGGYFPDLADDKRRFADIVPEVRQYLRETIPKLSAPNPPTYCHQDYRYGNLLVDPETGTAQAVLDWGVVLSASPAFNIANAESLLLTPDSDDAERTDELRQALRTAYTDTRDDWSFDEATRERMRIYRLTCRLDAMACLPLWYQDASPSERDERAAAYREAVVRYL</sequence>
<dbReference type="SUPFAM" id="SSF56112">
    <property type="entry name" value="Protein kinase-like (PK-like)"/>
    <property type="match status" value="1"/>
</dbReference>
<accession>A0AAP2YZU4</accession>
<comment type="caution">
    <text evidence="2">The sequence shown here is derived from an EMBL/GenBank/DDBJ whole genome shotgun (WGS) entry which is preliminary data.</text>
</comment>
<dbReference type="Pfam" id="PF01636">
    <property type="entry name" value="APH"/>
    <property type="match status" value="1"/>
</dbReference>
<proteinExistence type="predicted"/>
<feature type="domain" description="Aminoglycoside phosphotransferase" evidence="1">
    <location>
        <begin position="36"/>
        <end position="297"/>
    </location>
</feature>
<dbReference type="Proteomes" id="UP001320972">
    <property type="component" value="Unassembled WGS sequence"/>
</dbReference>
<keyword evidence="4" id="KW-1185">Reference proteome</keyword>
<dbReference type="AlphaFoldDB" id="A0AAP2YZU4"/>
<dbReference type="InterPro" id="IPR051678">
    <property type="entry name" value="AGP_Transferase"/>
</dbReference>
<dbReference type="Proteomes" id="UP001321018">
    <property type="component" value="Unassembled WGS sequence"/>
</dbReference>
<dbReference type="Gene3D" id="3.30.200.20">
    <property type="entry name" value="Phosphorylase Kinase, domain 1"/>
    <property type="match status" value="1"/>
</dbReference>
<dbReference type="EMBL" id="JAOPKA010000005">
    <property type="protein sequence ID" value="MCU4741868.1"/>
    <property type="molecule type" value="Genomic_DNA"/>
</dbReference>
<dbReference type="InterPro" id="IPR002575">
    <property type="entry name" value="Aminoglycoside_PTrfase"/>
</dbReference>
<dbReference type="PANTHER" id="PTHR21310">
    <property type="entry name" value="AMINOGLYCOSIDE PHOSPHOTRANSFERASE-RELATED-RELATED"/>
    <property type="match status" value="1"/>
</dbReference>
<gene>
    <name evidence="3" type="ORF">OB955_21035</name>
    <name evidence="2" type="ORF">OB960_10715</name>
</gene>
<name>A0AAP2YZU4_9EURY</name>
<organism evidence="2 5">
    <name type="scientific">Natronoglomus mannanivorans</name>
    <dbReference type="NCBI Taxonomy" id="2979990"/>
    <lineage>
        <taxon>Archaea</taxon>
        <taxon>Methanobacteriati</taxon>
        <taxon>Methanobacteriota</taxon>
        <taxon>Stenosarchaea group</taxon>
        <taxon>Halobacteria</taxon>
        <taxon>Halobacteriales</taxon>
        <taxon>Natrialbaceae</taxon>
        <taxon>Natronoglomus</taxon>
    </lineage>
</organism>
<evidence type="ECO:0000313" key="3">
    <source>
        <dbReference type="EMBL" id="MCU4975189.1"/>
    </source>
</evidence>
<evidence type="ECO:0000313" key="4">
    <source>
        <dbReference type="Proteomes" id="UP001320972"/>
    </source>
</evidence>
<evidence type="ECO:0000259" key="1">
    <source>
        <dbReference type="Pfam" id="PF01636"/>
    </source>
</evidence>
<dbReference type="Gene3D" id="3.90.1200.10">
    <property type="match status" value="1"/>
</dbReference>
<evidence type="ECO:0000313" key="2">
    <source>
        <dbReference type="EMBL" id="MCU4741868.1"/>
    </source>
</evidence>
<reference evidence="2 4" key="1">
    <citation type="submission" date="2022-09" db="EMBL/GenBank/DDBJ databases">
        <title>Enrichment on poylsaccharides allowed isolation of novel metabolic and taxonomic groups of Haloarchaea.</title>
        <authorList>
            <person name="Sorokin D.Y."/>
            <person name="Elcheninov A.G."/>
            <person name="Khizhniak T.V."/>
            <person name="Kolganova T.V."/>
            <person name="Kublanov I.V."/>
        </authorList>
    </citation>
    <scope>NUCLEOTIDE SEQUENCE</scope>
    <source>
        <strain evidence="3 4">AArc-m2/3/4</strain>
        <strain evidence="2">AArc-xg1-1</strain>
    </source>
</reference>
<evidence type="ECO:0000313" key="5">
    <source>
        <dbReference type="Proteomes" id="UP001321018"/>
    </source>
</evidence>
<dbReference type="RefSeq" id="WP_338003695.1">
    <property type="nucleotide sequence ID" value="NZ_JAOPKA010000005.1"/>
</dbReference>